<dbReference type="AlphaFoldDB" id="L0E424"/>
<feature type="domain" description="Pyruvate phosphate dikinase AMP/ATP-binding" evidence="1">
    <location>
        <begin position="18"/>
        <end position="234"/>
    </location>
</feature>
<dbReference type="InterPro" id="IPR051549">
    <property type="entry name" value="PEP_Utilizing_Enz"/>
</dbReference>
<dbReference type="Gene3D" id="3.30.470.20">
    <property type="entry name" value="ATP-grasp fold, B domain"/>
    <property type="match status" value="2"/>
</dbReference>
<dbReference type="SUPFAM" id="SSF56059">
    <property type="entry name" value="Glutathione synthetase ATP-binding domain-like"/>
    <property type="match status" value="1"/>
</dbReference>
<keyword evidence="2" id="KW-0808">Transferase</keyword>
<keyword evidence="3" id="KW-1185">Reference proteome</keyword>
<dbReference type="EC" id="2.7.9.2" evidence="2"/>
<sequence>MKLQVASALRDAADPAVYGAKAANLARLQAAGVPTLPGLVLGVDVLRRQVERLGLAAAADAVFARLGRADPEAARSEAYRIREALLTAALEPERTATLQARLNPGTAYAVRSSAPGEDGRDASLAGQFDTVLHCQSLDEVAVAVRRVWASLFGERLLQYVQHRGRAPQGMAVLIQRQALAAVSGVLFTRDPRQPESDSVLVEYCAGLGEGLVSGQLTPARLTLHRDDGRAVRERPHDRNLPWDPGAPAHRRILLALADRIETLFDGPQDIEWSVDAAGDLYLLQARPITAGVPERPTVAWTNANIAENFPDPVCPLLRSFVTHGYAAYFRGLGRAFGISPRRLEAMNEPLEQLVGCHGGRLYSNLTNIHTVLHLAPGGPWLARFFNQFTGARGFPVPARVAQGRIEALLERLNVAARVCSC</sequence>
<evidence type="ECO:0000313" key="2">
    <source>
        <dbReference type="EMBL" id="AGA35406.1"/>
    </source>
</evidence>
<dbReference type="PANTHER" id="PTHR43615">
    <property type="entry name" value="PHOSPHOENOLPYRUVATE SYNTHASE-RELATED"/>
    <property type="match status" value="1"/>
</dbReference>
<dbReference type="HOGENOM" id="CLU_007308_6_0_6"/>
<dbReference type="EMBL" id="CP003989">
    <property type="protein sequence ID" value="AGA35406.1"/>
    <property type="molecule type" value="Genomic_DNA"/>
</dbReference>
<dbReference type="STRING" id="1255043.TVNIR_3778"/>
<dbReference type="KEGG" id="tni:TVNIR_3778"/>
<dbReference type="InterPro" id="IPR002192">
    <property type="entry name" value="PPDK_AMP/ATP-bd"/>
</dbReference>
<dbReference type="GO" id="GO:0005524">
    <property type="term" value="F:ATP binding"/>
    <property type="evidence" value="ECO:0007669"/>
    <property type="project" value="InterPro"/>
</dbReference>
<protein>
    <submittedName>
        <fullName evidence="2">Phosphoenolpyruvate synthase</fullName>
        <ecNumber evidence="2">2.7.9.2</ecNumber>
    </submittedName>
</protein>
<dbReference type="Gene3D" id="3.30.1490.20">
    <property type="entry name" value="ATP-grasp fold, A domain"/>
    <property type="match status" value="1"/>
</dbReference>
<gene>
    <name evidence="2" type="ordered locus">TVNIR_3778</name>
</gene>
<dbReference type="OrthoDB" id="1108665at2"/>
<dbReference type="RefSeq" id="WP_015260498.1">
    <property type="nucleotide sequence ID" value="NC_019902.2"/>
</dbReference>
<accession>L0E424</accession>
<feature type="domain" description="Pyruvate phosphate dikinase AMP/ATP-binding" evidence="1">
    <location>
        <begin position="253"/>
        <end position="290"/>
    </location>
</feature>
<dbReference type="Pfam" id="PF01326">
    <property type="entry name" value="PPDK_N"/>
    <property type="match status" value="2"/>
</dbReference>
<dbReference type="PATRIC" id="fig|1255043.3.peg.3813"/>
<evidence type="ECO:0000259" key="1">
    <source>
        <dbReference type="Pfam" id="PF01326"/>
    </source>
</evidence>
<evidence type="ECO:0000313" key="3">
    <source>
        <dbReference type="Proteomes" id="UP000010809"/>
    </source>
</evidence>
<dbReference type="Proteomes" id="UP000010809">
    <property type="component" value="Chromosome"/>
</dbReference>
<dbReference type="GO" id="GO:0008986">
    <property type="term" value="F:pyruvate, water dikinase activity"/>
    <property type="evidence" value="ECO:0007669"/>
    <property type="project" value="UniProtKB-EC"/>
</dbReference>
<proteinExistence type="predicted"/>
<name>L0E424_THIND</name>
<dbReference type="eggNOG" id="COG0574">
    <property type="taxonomic scope" value="Bacteria"/>
</dbReference>
<dbReference type="InterPro" id="IPR013815">
    <property type="entry name" value="ATP_grasp_subdomain_1"/>
</dbReference>
<dbReference type="PANTHER" id="PTHR43615:SF1">
    <property type="entry name" value="PPDK_N DOMAIN-CONTAINING PROTEIN"/>
    <property type="match status" value="1"/>
</dbReference>
<organism evidence="2 3">
    <name type="scientific">Thioalkalivibrio nitratireducens (strain DSM 14787 / UNIQEM 213 / ALEN2)</name>
    <dbReference type="NCBI Taxonomy" id="1255043"/>
    <lineage>
        <taxon>Bacteria</taxon>
        <taxon>Pseudomonadati</taxon>
        <taxon>Pseudomonadota</taxon>
        <taxon>Gammaproteobacteria</taxon>
        <taxon>Chromatiales</taxon>
        <taxon>Ectothiorhodospiraceae</taxon>
        <taxon>Thioalkalivibrio</taxon>
    </lineage>
</organism>
<reference evidence="2" key="1">
    <citation type="submission" date="2015-12" db="EMBL/GenBank/DDBJ databases">
        <authorList>
            <person name="Tikhonova T.V."/>
            <person name="Pavlov A.R."/>
            <person name="Beletsky A.V."/>
            <person name="Mardanov A.V."/>
            <person name="Sorokin D.Y."/>
            <person name="Ravin N.V."/>
            <person name="Popov V.O."/>
        </authorList>
    </citation>
    <scope>NUCLEOTIDE SEQUENCE</scope>
    <source>
        <strain evidence="2">DSM 14787</strain>
    </source>
</reference>